<evidence type="ECO:0000256" key="1">
    <source>
        <dbReference type="SAM" id="MobiDB-lite"/>
    </source>
</evidence>
<dbReference type="AlphaFoldDB" id="A0A553P372"/>
<accession>A0A553P372</accession>
<gene>
    <name evidence="3" type="ORF">TCAL_10607</name>
</gene>
<evidence type="ECO:0000313" key="4">
    <source>
        <dbReference type="Proteomes" id="UP000318571"/>
    </source>
</evidence>
<evidence type="ECO:0000256" key="2">
    <source>
        <dbReference type="SAM" id="Phobius"/>
    </source>
</evidence>
<keyword evidence="2" id="KW-0812">Transmembrane</keyword>
<keyword evidence="4" id="KW-1185">Reference proteome</keyword>
<reference evidence="3 4" key="1">
    <citation type="journal article" date="2018" name="Nat. Ecol. Evol.">
        <title>Genomic signatures of mitonuclear coevolution across populations of Tigriopus californicus.</title>
        <authorList>
            <person name="Barreto F.S."/>
            <person name="Watson E.T."/>
            <person name="Lima T.G."/>
            <person name="Willett C.S."/>
            <person name="Edmands S."/>
            <person name="Li W."/>
            <person name="Burton R.S."/>
        </authorList>
    </citation>
    <scope>NUCLEOTIDE SEQUENCE [LARGE SCALE GENOMIC DNA]</scope>
    <source>
        <strain evidence="3 4">San Diego</strain>
    </source>
</reference>
<feature type="transmembrane region" description="Helical" evidence="2">
    <location>
        <begin position="64"/>
        <end position="86"/>
    </location>
</feature>
<keyword evidence="2" id="KW-0472">Membrane</keyword>
<evidence type="ECO:0000313" key="3">
    <source>
        <dbReference type="EMBL" id="TRY72145.1"/>
    </source>
</evidence>
<keyword evidence="2" id="KW-1133">Transmembrane helix</keyword>
<feature type="compositionally biased region" description="Polar residues" evidence="1">
    <location>
        <begin position="9"/>
        <end position="35"/>
    </location>
</feature>
<dbReference type="Proteomes" id="UP000318571">
    <property type="component" value="Chromosome 7"/>
</dbReference>
<sequence length="145" mass="16015">MSGQDRDTFSTSHISRNPTSNSDGAANRQDYSNIPSDERRLNLGDYVTELDGAEPGIPGGITTIVILTALALIFLLLFIFGLLTLLKKRNQEPREHQAIYTAAVPNSHFTADNKEMSCLNCRLIEMGSMACYQELCPQCGRPPPR</sequence>
<comment type="caution">
    <text evidence="3">The sequence shown here is derived from an EMBL/GenBank/DDBJ whole genome shotgun (WGS) entry which is preliminary data.</text>
</comment>
<proteinExistence type="predicted"/>
<protein>
    <submittedName>
        <fullName evidence="3">Uncharacterized protein</fullName>
    </submittedName>
</protein>
<organism evidence="3 4">
    <name type="scientific">Tigriopus californicus</name>
    <name type="common">Marine copepod</name>
    <dbReference type="NCBI Taxonomy" id="6832"/>
    <lineage>
        <taxon>Eukaryota</taxon>
        <taxon>Metazoa</taxon>
        <taxon>Ecdysozoa</taxon>
        <taxon>Arthropoda</taxon>
        <taxon>Crustacea</taxon>
        <taxon>Multicrustacea</taxon>
        <taxon>Hexanauplia</taxon>
        <taxon>Copepoda</taxon>
        <taxon>Harpacticoida</taxon>
        <taxon>Harpacticidae</taxon>
        <taxon>Tigriopus</taxon>
    </lineage>
</organism>
<dbReference type="EMBL" id="VCGU01000008">
    <property type="protein sequence ID" value="TRY72145.1"/>
    <property type="molecule type" value="Genomic_DNA"/>
</dbReference>
<feature type="region of interest" description="Disordered" evidence="1">
    <location>
        <begin position="1"/>
        <end position="37"/>
    </location>
</feature>
<name>A0A553P372_TIGCA</name>